<comment type="caution">
    <text evidence="2">The sequence shown here is derived from an EMBL/GenBank/DDBJ whole genome shotgun (WGS) entry which is preliminary data.</text>
</comment>
<evidence type="ECO:0000313" key="2">
    <source>
        <dbReference type="EMBL" id="KAK0505561.1"/>
    </source>
</evidence>
<dbReference type="GO" id="GO:0009263">
    <property type="term" value="P:deoxyribonucleotide biosynthetic process"/>
    <property type="evidence" value="ECO:0007669"/>
    <property type="project" value="InterPro"/>
</dbReference>
<evidence type="ECO:0000256" key="1">
    <source>
        <dbReference type="ARBA" id="ARBA00009303"/>
    </source>
</evidence>
<dbReference type="CDD" id="cd01049">
    <property type="entry name" value="RNRR2"/>
    <property type="match status" value="1"/>
</dbReference>
<dbReference type="Proteomes" id="UP001175228">
    <property type="component" value="Unassembled WGS sequence"/>
</dbReference>
<dbReference type="PANTHER" id="PTHR23409:SF18">
    <property type="entry name" value="RIBONUCLEOSIDE-DIPHOSPHATE REDUCTASE SUBUNIT M2"/>
    <property type="match status" value="1"/>
</dbReference>
<organism evidence="2 3">
    <name type="scientific">Armillaria luteobubalina</name>
    <dbReference type="NCBI Taxonomy" id="153913"/>
    <lineage>
        <taxon>Eukaryota</taxon>
        <taxon>Fungi</taxon>
        <taxon>Dikarya</taxon>
        <taxon>Basidiomycota</taxon>
        <taxon>Agaricomycotina</taxon>
        <taxon>Agaricomycetes</taxon>
        <taxon>Agaricomycetidae</taxon>
        <taxon>Agaricales</taxon>
        <taxon>Marasmiineae</taxon>
        <taxon>Physalacriaceae</taxon>
        <taxon>Armillaria</taxon>
    </lineage>
</organism>
<dbReference type="SUPFAM" id="SSF47240">
    <property type="entry name" value="Ferritin-like"/>
    <property type="match status" value="1"/>
</dbReference>
<dbReference type="InterPro" id="IPR000358">
    <property type="entry name" value="RNR_small_fam"/>
</dbReference>
<dbReference type="GO" id="GO:0016491">
    <property type="term" value="F:oxidoreductase activity"/>
    <property type="evidence" value="ECO:0007669"/>
    <property type="project" value="InterPro"/>
</dbReference>
<accession>A0AA39QNH7</accession>
<sequence>MERSTSGQNPEVLLDPTDNCLIIFPLKDDDSSFWTVEEIDISCDAYDWDNKLSDSERTLFSMILVFFTSADSIVTENILQCFSSEVQLPEAQFFYSFQAAMENIHLEVYSSLIQELIHDTWMQSSALFPQHLVAFAAVEGIICCDEGIHTNFTCLLYSKLKNQLPIPVLTAILTEACAIEKHIESMNKYIEYVTDRLLQCLGAPKAYNVTNLFPFMEMISLQSKTNFFEHHNTEYSLPNFSERGAHHHKL</sequence>
<dbReference type="Pfam" id="PF00268">
    <property type="entry name" value="Ribonuc_red_sm"/>
    <property type="match status" value="2"/>
</dbReference>
<protein>
    <submittedName>
        <fullName evidence="2">Ribonucleotide reductase-related protein</fullName>
    </submittedName>
</protein>
<proteinExistence type="inferred from homology"/>
<comment type="similarity">
    <text evidence="1">Belongs to the ribonucleoside diphosphate reductase small chain family.</text>
</comment>
<dbReference type="InterPro" id="IPR009078">
    <property type="entry name" value="Ferritin-like_SF"/>
</dbReference>
<dbReference type="InterPro" id="IPR033909">
    <property type="entry name" value="RNR_small"/>
</dbReference>
<keyword evidence="3" id="KW-1185">Reference proteome</keyword>
<dbReference type="PANTHER" id="PTHR23409">
    <property type="entry name" value="RIBONUCLEOSIDE-DIPHOSPHATE REDUCTASE SMALL CHAIN"/>
    <property type="match status" value="1"/>
</dbReference>
<dbReference type="Gene3D" id="1.10.620.20">
    <property type="entry name" value="Ribonucleotide Reductase, subunit A"/>
    <property type="match status" value="2"/>
</dbReference>
<dbReference type="InterPro" id="IPR012348">
    <property type="entry name" value="RNR-like"/>
</dbReference>
<dbReference type="EMBL" id="JAUEPU010000002">
    <property type="protein sequence ID" value="KAK0505561.1"/>
    <property type="molecule type" value="Genomic_DNA"/>
</dbReference>
<name>A0AA39QNH7_9AGAR</name>
<reference evidence="2" key="1">
    <citation type="submission" date="2023-06" db="EMBL/GenBank/DDBJ databases">
        <authorList>
            <consortium name="Lawrence Berkeley National Laboratory"/>
            <person name="Ahrendt S."/>
            <person name="Sahu N."/>
            <person name="Indic B."/>
            <person name="Wong-Bajracharya J."/>
            <person name="Merenyi Z."/>
            <person name="Ke H.-M."/>
            <person name="Monk M."/>
            <person name="Kocsube S."/>
            <person name="Drula E."/>
            <person name="Lipzen A."/>
            <person name="Balint B."/>
            <person name="Henrissat B."/>
            <person name="Andreopoulos B."/>
            <person name="Martin F.M."/>
            <person name="Harder C.B."/>
            <person name="Rigling D."/>
            <person name="Ford K.L."/>
            <person name="Foster G.D."/>
            <person name="Pangilinan J."/>
            <person name="Papanicolaou A."/>
            <person name="Barry K."/>
            <person name="LaButti K."/>
            <person name="Viragh M."/>
            <person name="Koriabine M."/>
            <person name="Yan M."/>
            <person name="Riley R."/>
            <person name="Champramary S."/>
            <person name="Plett K.L."/>
            <person name="Tsai I.J."/>
            <person name="Slot J."/>
            <person name="Sipos G."/>
            <person name="Plett J."/>
            <person name="Nagy L.G."/>
            <person name="Grigoriev I.V."/>
        </authorList>
    </citation>
    <scope>NUCLEOTIDE SEQUENCE</scope>
    <source>
        <strain evidence="2">HWK02</strain>
    </source>
</reference>
<gene>
    <name evidence="2" type="ORF">EDD18DRAFT_1305545</name>
</gene>
<dbReference type="AlphaFoldDB" id="A0AA39QNH7"/>
<evidence type="ECO:0000313" key="3">
    <source>
        <dbReference type="Proteomes" id="UP001175228"/>
    </source>
</evidence>